<evidence type="ECO:0000256" key="4">
    <source>
        <dbReference type="SAM" id="MobiDB-lite"/>
    </source>
</evidence>
<name>A0AAD5SWE6_9FUNG</name>
<evidence type="ECO:0000313" key="7">
    <source>
        <dbReference type="EMBL" id="KAJ3094384.1"/>
    </source>
</evidence>
<accession>A0AAD5SWE6</accession>
<dbReference type="Gene3D" id="1.20.1270.60">
    <property type="entry name" value="Arfaptin homology (AH) domain/BAR domain"/>
    <property type="match status" value="2"/>
</dbReference>
<dbReference type="Pfam" id="PF00620">
    <property type="entry name" value="RhoGAP"/>
    <property type="match status" value="1"/>
</dbReference>
<feature type="domain" description="DEP" evidence="5">
    <location>
        <begin position="188"/>
        <end position="267"/>
    </location>
</feature>
<dbReference type="InterPro" id="IPR008936">
    <property type="entry name" value="Rho_GTPase_activation_prot"/>
</dbReference>
<evidence type="ECO:0000259" key="5">
    <source>
        <dbReference type="PROSITE" id="PS50186"/>
    </source>
</evidence>
<protein>
    <recommendedName>
        <fullName evidence="9">Rho-GAP domain-containing protein</fullName>
    </recommendedName>
</protein>
<sequence length="747" mass="83285">MGVSELEEILHFVSVRMQTEEYYANRLQDLAALRLPPQKPSSSIISDETSNSLLAETLRTLRQEATVLSSTHRHIHDTLHRTHASLKKFLEDHRRLSQARKDVVDTAAKRYHSLSEDVKIRRQDASVKWEIARVADEQYRKNILSDVSSAAATSEGGDITASDQPGGAGELIFGELQFTIFEFNSLVADMEMHIPKQDIKSIIGTYKSVVTGASVLKYLITTGAKLRKSLQSIESAQTFFNALINQGFLKSIAIRNSNKLPLSEQQFQWKKTSLDNEPAHTKTRRDAERAEFEYKSAVKLAEEARVILEAHCIEHMKTIQVALLERLTLAKTVISSYSDSEQSCVSPITQSVERFQILLETFNPEKQVQAMAERDRTGNARLKPIVYSPSSNKIVVESRFMRTVVFGVRLETLVERDGGRKVCDLLRKSLRALVKGCVDSVAIGGRRGEMAVWLESNMYAPPVQSLRAQINGSGKKISLAALRSRNTSDIVGLIKLWLLQIPSGSLCGDEIYEPLKLLYLSKADEFAGMRSGSIRSLLTTLAPPHYNSLYALIDHLQKTVLAAEADDSKVAELSQVMGHLVLRPKIETLVTAHDKHPDRFLRDLLTHSIADIFSAGFNSANNGSNHSLQIEGEDLDPEEDNDEEEEEQGIMDEKESNDRIILLGSFGIPERAQNRLSIVSELFMPATPTSISRDSYDVKSLADSAKSAAVKSDEDIFLEQEGEGLEDLDADELSKLEAEMDQMLANE</sequence>
<comment type="caution">
    <text evidence="7">The sequence shown here is derived from an EMBL/GenBank/DDBJ whole genome shotgun (WGS) entry which is preliminary data.</text>
</comment>
<dbReference type="PANTHER" id="PTHR23065:SF7">
    <property type="entry name" value="NOSTRIN, ISOFORM H"/>
    <property type="match status" value="1"/>
</dbReference>
<dbReference type="InterPro" id="IPR027267">
    <property type="entry name" value="AH/BAR_dom_sf"/>
</dbReference>
<dbReference type="GO" id="GO:0043226">
    <property type="term" value="C:organelle"/>
    <property type="evidence" value="ECO:0007669"/>
    <property type="project" value="UniProtKB-ARBA"/>
</dbReference>
<dbReference type="GO" id="GO:0007010">
    <property type="term" value="P:cytoskeleton organization"/>
    <property type="evidence" value="ECO:0007669"/>
    <property type="project" value="TreeGrafter"/>
</dbReference>
<evidence type="ECO:0000313" key="8">
    <source>
        <dbReference type="Proteomes" id="UP001211907"/>
    </source>
</evidence>
<organism evidence="7 8">
    <name type="scientific">Physocladia obscura</name>
    <dbReference type="NCBI Taxonomy" id="109957"/>
    <lineage>
        <taxon>Eukaryota</taxon>
        <taxon>Fungi</taxon>
        <taxon>Fungi incertae sedis</taxon>
        <taxon>Chytridiomycota</taxon>
        <taxon>Chytridiomycota incertae sedis</taxon>
        <taxon>Chytridiomycetes</taxon>
        <taxon>Chytridiales</taxon>
        <taxon>Chytriomycetaceae</taxon>
        <taxon>Physocladia</taxon>
    </lineage>
</organism>
<dbReference type="SUPFAM" id="SSF103657">
    <property type="entry name" value="BAR/IMD domain-like"/>
    <property type="match status" value="1"/>
</dbReference>
<dbReference type="Gene3D" id="1.10.555.10">
    <property type="entry name" value="Rho GTPase activation protein"/>
    <property type="match status" value="1"/>
</dbReference>
<dbReference type="InterPro" id="IPR000591">
    <property type="entry name" value="DEP_dom"/>
</dbReference>
<dbReference type="EMBL" id="JADGJH010002865">
    <property type="protein sequence ID" value="KAJ3094384.1"/>
    <property type="molecule type" value="Genomic_DNA"/>
</dbReference>
<dbReference type="SUPFAM" id="SSF48350">
    <property type="entry name" value="GTPase activation domain, GAP"/>
    <property type="match status" value="1"/>
</dbReference>
<keyword evidence="3" id="KW-0597">Phosphoprotein</keyword>
<dbReference type="GO" id="GO:0035556">
    <property type="term" value="P:intracellular signal transduction"/>
    <property type="evidence" value="ECO:0007669"/>
    <property type="project" value="InterPro"/>
</dbReference>
<dbReference type="AlphaFoldDB" id="A0AAD5SWE6"/>
<proteinExistence type="predicted"/>
<feature type="compositionally biased region" description="Acidic residues" evidence="4">
    <location>
        <begin position="631"/>
        <end position="650"/>
    </location>
</feature>
<evidence type="ECO:0008006" key="9">
    <source>
        <dbReference type="Google" id="ProtNLM"/>
    </source>
</evidence>
<evidence type="ECO:0000256" key="2">
    <source>
        <dbReference type="ARBA" id="ARBA00022490"/>
    </source>
</evidence>
<feature type="region of interest" description="Disordered" evidence="4">
    <location>
        <begin position="623"/>
        <end position="654"/>
    </location>
</feature>
<dbReference type="GO" id="GO:0005886">
    <property type="term" value="C:plasma membrane"/>
    <property type="evidence" value="ECO:0007669"/>
    <property type="project" value="TreeGrafter"/>
</dbReference>
<comment type="subcellular location">
    <subcellularLocation>
        <location evidence="1">Cytoplasm</location>
    </subcellularLocation>
</comment>
<dbReference type="GO" id="GO:0005737">
    <property type="term" value="C:cytoplasm"/>
    <property type="evidence" value="ECO:0007669"/>
    <property type="project" value="TreeGrafter"/>
</dbReference>
<dbReference type="PROSITE" id="PS50186">
    <property type="entry name" value="DEP"/>
    <property type="match status" value="1"/>
</dbReference>
<reference evidence="7" key="1">
    <citation type="submission" date="2020-05" db="EMBL/GenBank/DDBJ databases">
        <title>Phylogenomic resolution of chytrid fungi.</title>
        <authorList>
            <person name="Stajich J.E."/>
            <person name="Amses K."/>
            <person name="Simmons R."/>
            <person name="Seto K."/>
            <person name="Myers J."/>
            <person name="Bonds A."/>
            <person name="Quandt C.A."/>
            <person name="Barry K."/>
            <person name="Liu P."/>
            <person name="Grigoriev I."/>
            <person name="Longcore J.E."/>
            <person name="James T.Y."/>
        </authorList>
    </citation>
    <scope>NUCLEOTIDE SEQUENCE</scope>
    <source>
        <strain evidence="7">JEL0513</strain>
    </source>
</reference>
<dbReference type="SMART" id="SM00324">
    <property type="entry name" value="RhoGAP"/>
    <property type="match status" value="1"/>
</dbReference>
<dbReference type="Proteomes" id="UP001211907">
    <property type="component" value="Unassembled WGS sequence"/>
</dbReference>
<dbReference type="PROSITE" id="PS50238">
    <property type="entry name" value="RHOGAP"/>
    <property type="match status" value="1"/>
</dbReference>
<dbReference type="InterPro" id="IPR000198">
    <property type="entry name" value="RhoGAP_dom"/>
</dbReference>
<dbReference type="PANTHER" id="PTHR23065">
    <property type="entry name" value="PROLINE-SERINE-THREONINE PHOSPHATASE INTERACTING PROTEIN 1"/>
    <property type="match status" value="1"/>
</dbReference>
<evidence type="ECO:0000256" key="3">
    <source>
        <dbReference type="ARBA" id="ARBA00022553"/>
    </source>
</evidence>
<feature type="domain" description="Rho-GAP" evidence="6">
    <location>
        <begin position="408"/>
        <end position="613"/>
    </location>
</feature>
<dbReference type="GO" id="GO:0032153">
    <property type="term" value="C:cell division site"/>
    <property type="evidence" value="ECO:0007669"/>
    <property type="project" value="TreeGrafter"/>
</dbReference>
<evidence type="ECO:0000256" key="1">
    <source>
        <dbReference type="ARBA" id="ARBA00004496"/>
    </source>
</evidence>
<gene>
    <name evidence="7" type="ORF">HK100_006153</name>
</gene>
<keyword evidence="8" id="KW-1185">Reference proteome</keyword>
<evidence type="ECO:0000259" key="6">
    <source>
        <dbReference type="PROSITE" id="PS50238"/>
    </source>
</evidence>
<keyword evidence="2" id="KW-0963">Cytoplasm</keyword>